<sequence length="310" mass="34106">MTENTRRDGLIGIGELSRRTGVPVRTIRFYCDEGILEPRRSAGGHRIFDPETAVDRLRLIRRLRALGLGLSAVVAVLTDTISIAEAAAAERAALDTELGAMTWRRATLTAVEQAPPAERAARLELLAAVHDRHRAHYQLVAFWRRQLVGSPTALFDGFVAMNIPAPPADPTPRHVLAFAELTAIVTDPGSAVAMRRYLWRTDPGRIRDKREFLTELAGACEAAGVLLGAGVTPRPGAELDRFVAAHAAARREPDTPRFRERLLRVAAPDYRIHRYWASTAEIIGEVTTGAAEHWLHRALAQTARSRSGDE</sequence>
<dbReference type="GO" id="GO:0003677">
    <property type="term" value="F:DNA binding"/>
    <property type="evidence" value="ECO:0007669"/>
    <property type="project" value="UniProtKB-KW"/>
</dbReference>
<organism evidence="3 4">
    <name type="scientific">Nocardia bovistercoris</name>
    <dbReference type="NCBI Taxonomy" id="2785916"/>
    <lineage>
        <taxon>Bacteria</taxon>
        <taxon>Bacillati</taxon>
        <taxon>Actinomycetota</taxon>
        <taxon>Actinomycetes</taxon>
        <taxon>Mycobacteriales</taxon>
        <taxon>Nocardiaceae</taxon>
        <taxon>Nocardia</taxon>
    </lineage>
</organism>
<keyword evidence="4" id="KW-1185">Reference proteome</keyword>
<dbReference type="SMART" id="SM00422">
    <property type="entry name" value="HTH_MERR"/>
    <property type="match status" value="1"/>
</dbReference>
<dbReference type="EMBL" id="JADMLG010000004">
    <property type="protein sequence ID" value="MBH0777250.1"/>
    <property type="molecule type" value="Genomic_DNA"/>
</dbReference>
<evidence type="ECO:0000256" key="1">
    <source>
        <dbReference type="ARBA" id="ARBA00023125"/>
    </source>
</evidence>
<dbReference type="PANTHER" id="PTHR30204">
    <property type="entry name" value="REDOX-CYCLING DRUG-SENSING TRANSCRIPTIONAL ACTIVATOR SOXR"/>
    <property type="match status" value="1"/>
</dbReference>
<reference evidence="3" key="1">
    <citation type="submission" date="2020-11" db="EMBL/GenBank/DDBJ databases">
        <title>Nocardia NEAU-351.nov., a novel actinomycete isolated from the cow dung.</title>
        <authorList>
            <person name="Zhang X."/>
        </authorList>
    </citation>
    <scope>NUCLEOTIDE SEQUENCE</scope>
    <source>
        <strain evidence="3">NEAU-351</strain>
    </source>
</reference>
<feature type="domain" description="HTH merR-type" evidence="2">
    <location>
        <begin position="10"/>
        <end position="79"/>
    </location>
</feature>
<evidence type="ECO:0000313" key="3">
    <source>
        <dbReference type="EMBL" id="MBH0777250.1"/>
    </source>
</evidence>
<evidence type="ECO:0000313" key="4">
    <source>
        <dbReference type="Proteomes" id="UP000655751"/>
    </source>
</evidence>
<name>A0A931ICD1_9NOCA</name>
<protein>
    <submittedName>
        <fullName evidence="3">MerR family transcriptional regulator</fullName>
    </submittedName>
</protein>
<comment type="caution">
    <text evidence="3">The sequence shown here is derived from an EMBL/GenBank/DDBJ whole genome shotgun (WGS) entry which is preliminary data.</text>
</comment>
<evidence type="ECO:0000259" key="2">
    <source>
        <dbReference type="PROSITE" id="PS50937"/>
    </source>
</evidence>
<proteinExistence type="predicted"/>
<dbReference type="Pfam" id="PF13411">
    <property type="entry name" value="MerR_1"/>
    <property type="match status" value="1"/>
</dbReference>
<gene>
    <name evidence="3" type="ORF">IT779_13255</name>
</gene>
<dbReference type="InterPro" id="IPR009061">
    <property type="entry name" value="DNA-bd_dom_put_sf"/>
</dbReference>
<dbReference type="InterPro" id="IPR000551">
    <property type="entry name" value="MerR-type_HTH_dom"/>
</dbReference>
<dbReference type="AlphaFoldDB" id="A0A931ICD1"/>
<dbReference type="PROSITE" id="PS50937">
    <property type="entry name" value="HTH_MERR_2"/>
    <property type="match status" value="1"/>
</dbReference>
<accession>A0A931ICD1</accession>
<dbReference type="Gene3D" id="1.10.1660.10">
    <property type="match status" value="1"/>
</dbReference>
<dbReference type="Proteomes" id="UP000655751">
    <property type="component" value="Unassembled WGS sequence"/>
</dbReference>
<dbReference type="SUPFAM" id="SSF46955">
    <property type="entry name" value="Putative DNA-binding domain"/>
    <property type="match status" value="1"/>
</dbReference>
<dbReference type="PANTHER" id="PTHR30204:SF93">
    <property type="entry name" value="HTH MERR-TYPE DOMAIN-CONTAINING PROTEIN"/>
    <property type="match status" value="1"/>
</dbReference>
<dbReference type="InterPro" id="IPR047057">
    <property type="entry name" value="MerR_fam"/>
</dbReference>
<dbReference type="GO" id="GO:0003700">
    <property type="term" value="F:DNA-binding transcription factor activity"/>
    <property type="evidence" value="ECO:0007669"/>
    <property type="project" value="InterPro"/>
</dbReference>
<dbReference type="CDD" id="cd00592">
    <property type="entry name" value="HTH_MerR-like"/>
    <property type="match status" value="1"/>
</dbReference>
<dbReference type="RefSeq" id="WP_196149554.1">
    <property type="nucleotide sequence ID" value="NZ_JADMLG010000004.1"/>
</dbReference>
<keyword evidence="1" id="KW-0238">DNA-binding</keyword>